<dbReference type="RefSeq" id="WP_354442621.1">
    <property type="nucleotide sequence ID" value="NZ_JBEPSH010000003.1"/>
</dbReference>
<keyword evidence="3 5" id="KW-1133">Transmembrane helix</keyword>
<evidence type="ECO:0000256" key="3">
    <source>
        <dbReference type="ARBA" id="ARBA00022989"/>
    </source>
</evidence>
<dbReference type="PANTHER" id="PTHR23508">
    <property type="entry name" value="CARBOXYLIC ACID TRANSPORTER PROTEIN HOMOLOG"/>
    <property type="match status" value="1"/>
</dbReference>
<feature type="transmembrane region" description="Helical" evidence="5">
    <location>
        <begin position="307"/>
        <end position="325"/>
    </location>
</feature>
<comment type="caution">
    <text evidence="7">The sequence shown here is derived from an EMBL/GenBank/DDBJ whole genome shotgun (WGS) entry which is preliminary data.</text>
</comment>
<protein>
    <submittedName>
        <fullName evidence="7">AAHS family 4-hydroxybenzoate transporter-like MFS transporter</fullName>
    </submittedName>
</protein>
<dbReference type="Proteomes" id="UP001549320">
    <property type="component" value="Unassembled WGS sequence"/>
</dbReference>
<feature type="transmembrane region" description="Helical" evidence="5">
    <location>
        <begin position="268"/>
        <end position="287"/>
    </location>
</feature>
<reference evidence="7 8" key="1">
    <citation type="submission" date="2024-06" db="EMBL/GenBank/DDBJ databases">
        <title>Sorghum-associated microbial communities from plants grown in Nebraska, USA.</title>
        <authorList>
            <person name="Schachtman D."/>
        </authorList>
    </citation>
    <scope>NUCLEOTIDE SEQUENCE [LARGE SCALE GENOMIC DNA]</scope>
    <source>
        <strain evidence="7 8">2709</strain>
    </source>
</reference>
<feature type="transmembrane region" description="Helical" evidence="5">
    <location>
        <begin position="31"/>
        <end position="55"/>
    </location>
</feature>
<dbReference type="InterPro" id="IPR011701">
    <property type="entry name" value="MFS"/>
</dbReference>
<feature type="transmembrane region" description="Helical" evidence="5">
    <location>
        <begin position="67"/>
        <end position="87"/>
    </location>
</feature>
<feature type="transmembrane region" description="Helical" evidence="5">
    <location>
        <begin position="99"/>
        <end position="118"/>
    </location>
</feature>
<feature type="transmembrane region" description="Helical" evidence="5">
    <location>
        <begin position="332"/>
        <end position="352"/>
    </location>
</feature>
<sequence>MSTTTLSSAHPRSSTPINGLLNVRLPGWRRAIVVALCFVIVAIEGFDAALIGFVAPQVAEQFGAMPGQISLAISAGMLGLLLGYLVGGPQADRRGRKPVLLIGIAIFGVATVATALSATLTQLIAWRLVTGIGIGAAMPAMSALLAEILPVTRRASTLSAVFCGFLFGSAAAGILTGQLIETIGWHGLFVMGGIAPLVVLPLMLLLVPESPQFLLVSGKAQEKVREALRKIGITPASGTEITLVETGAQGERSGLRALFGPHLRVTSMLIWGLMFLILGSFYVIASYLPTMLKASGVSLAMASKTSALFQTGGLLGAVVGAIVIRKLSPMKLVWIALLIGAVMPMILSTPAQSVLYNASIFIAGVLISGPIVVINAVIVMFYPTSVRSTGAGWANSMGRLGSFVCAGSIGWLVQQGISLQNVIASVSIAIFICAVLAFFLSRNVPPTRD</sequence>
<keyword evidence="2 5" id="KW-0812">Transmembrane</keyword>
<organism evidence="7 8">
    <name type="scientific">Ottowia thiooxydans</name>
    <dbReference type="NCBI Taxonomy" id="219182"/>
    <lineage>
        <taxon>Bacteria</taxon>
        <taxon>Pseudomonadati</taxon>
        <taxon>Pseudomonadota</taxon>
        <taxon>Betaproteobacteria</taxon>
        <taxon>Burkholderiales</taxon>
        <taxon>Comamonadaceae</taxon>
        <taxon>Ottowia</taxon>
    </lineage>
</organism>
<keyword evidence="8" id="KW-1185">Reference proteome</keyword>
<dbReference type="EMBL" id="JBEPSH010000003">
    <property type="protein sequence ID" value="MET4576544.1"/>
    <property type="molecule type" value="Genomic_DNA"/>
</dbReference>
<dbReference type="Gene3D" id="1.20.1250.20">
    <property type="entry name" value="MFS general substrate transporter like domains"/>
    <property type="match status" value="1"/>
</dbReference>
<keyword evidence="4 5" id="KW-0472">Membrane</keyword>
<evidence type="ECO:0000313" key="8">
    <source>
        <dbReference type="Proteomes" id="UP001549320"/>
    </source>
</evidence>
<feature type="transmembrane region" description="Helical" evidence="5">
    <location>
        <begin position="358"/>
        <end position="381"/>
    </location>
</feature>
<evidence type="ECO:0000256" key="1">
    <source>
        <dbReference type="ARBA" id="ARBA00004141"/>
    </source>
</evidence>
<dbReference type="InterPro" id="IPR036259">
    <property type="entry name" value="MFS_trans_sf"/>
</dbReference>
<gene>
    <name evidence="7" type="ORF">ABIE13_001653</name>
</gene>
<feature type="domain" description="Major facilitator superfamily (MFS) profile" evidence="6">
    <location>
        <begin position="33"/>
        <end position="445"/>
    </location>
</feature>
<dbReference type="SUPFAM" id="SSF103473">
    <property type="entry name" value="MFS general substrate transporter"/>
    <property type="match status" value="1"/>
</dbReference>
<dbReference type="InterPro" id="IPR005829">
    <property type="entry name" value="Sugar_transporter_CS"/>
</dbReference>
<proteinExistence type="predicted"/>
<feature type="transmembrane region" description="Helical" evidence="5">
    <location>
        <begin position="186"/>
        <end position="207"/>
    </location>
</feature>
<feature type="transmembrane region" description="Helical" evidence="5">
    <location>
        <begin position="393"/>
        <end position="413"/>
    </location>
</feature>
<dbReference type="PROSITE" id="PS50850">
    <property type="entry name" value="MFS"/>
    <property type="match status" value="1"/>
</dbReference>
<feature type="transmembrane region" description="Helical" evidence="5">
    <location>
        <begin position="124"/>
        <end position="146"/>
    </location>
</feature>
<evidence type="ECO:0000259" key="6">
    <source>
        <dbReference type="PROSITE" id="PS50850"/>
    </source>
</evidence>
<evidence type="ECO:0000256" key="2">
    <source>
        <dbReference type="ARBA" id="ARBA00022692"/>
    </source>
</evidence>
<comment type="subcellular location">
    <subcellularLocation>
        <location evidence="1">Membrane</location>
        <topology evidence="1">Multi-pass membrane protein</topology>
    </subcellularLocation>
</comment>
<evidence type="ECO:0000256" key="5">
    <source>
        <dbReference type="SAM" id="Phobius"/>
    </source>
</evidence>
<feature type="transmembrane region" description="Helical" evidence="5">
    <location>
        <begin position="419"/>
        <end position="440"/>
    </location>
</feature>
<evidence type="ECO:0000256" key="4">
    <source>
        <dbReference type="ARBA" id="ARBA00023136"/>
    </source>
</evidence>
<evidence type="ECO:0000313" key="7">
    <source>
        <dbReference type="EMBL" id="MET4576544.1"/>
    </source>
</evidence>
<dbReference type="Pfam" id="PF07690">
    <property type="entry name" value="MFS_1"/>
    <property type="match status" value="1"/>
</dbReference>
<feature type="transmembrane region" description="Helical" evidence="5">
    <location>
        <begin position="158"/>
        <end position="180"/>
    </location>
</feature>
<dbReference type="PROSITE" id="PS00217">
    <property type="entry name" value="SUGAR_TRANSPORT_2"/>
    <property type="match status" value="1"/>
</dbReference>
<name>A0ABV2Q686_9BURK</name>
<dbReference type="PANTHER" id="PTHR23508:SF10">
    <property type="entry name" value="CARBOXYLIC ACID TRANSPORTER PROTEIN HOMOLOG"/>
    <property type="match status" value="1"/>
</dbReference>
<dbReference type="InterPro" id="IPR020846">
    <property type="entry name" value="MFS_dom"/>
</dbReference>
<accession>A0ABV2Q686</accession>